<gene>
    <name evidence="1" type="ORF">Zmor_018835</name>
</gene>
<accession>A0AA38MDI3</accession>
<name>A0AA38MDI3_9CUCU</name>
<protein>
    <submittedName>
        <fullName evidence="1">Uncharacterized protein</fullName>
    </submittedName>
</protein>
<dbReference type="Proteomes" id="UP001168821">
    <property type="component" value="Unassembled WGS sequence"/>
</dbReference>
<reference evidence="1" key="1">
    <citation type="journal article" date="2023" name="G3 (Bethesda)">
        <title>Whole genome assemblies of Zophobas morio and Tenebrio molitor.</title>
        <authorList>
            <person name="Kaur S."/>
            <person name="Stinson S.A."/>
            <person name="diCenzo G.C."/>
        </authorList>
    </citation>
    <scope>NUCLEOTIDE SEQUENCE</scope>
    <source>
        <strain evidence="1">QUZm001</strain>
    </source>
</reference>
<proteinExistence type="predicted"/>
<dbReference type="AlphaFoldDB" id="A0AA38MDI3"/>
<evidence type="ECO:0000313" key="1">
    <source>
        <dbReference type="EMBL" id="KAJ3652910.1"/>
    </source>
</evidence>
<sequence length="97" mass="11630">MSGGQKCIFKFIQALYYSWTTLYLWDMRQENYLNATYTIFREESTSETPIRVECCNSSNDKRFSDWLRDDGCLQRKMWCLDYYVETPMDLTTIGETL</sequence>
<dbReference type="EMBL" id="JALNTZ010000005">
    <property type="protein sequence ID" value="KAJ3652910.1"/>
    <property type="molecule type" value="Genomic_DNA"/>
</dbReference>
<organism evidence="1 2">
    <name type="scientific">Zophobas morio</name>
    <dbReference type="NCBI Taxonomy" id="2755281"/>
    <lineage>
        <taxon>Eukaryota</taxon>
        <taxon>Metazoa</taxon>
        <taxon>Ecdysozoa</taxon>
        <taxon>Arthropoda</taxon>
        <taxon>Hexapoda</taxon>
        <taxon>Insecta</taxon>
        <taxon>Pterygota</taxon>
        <taxon>Neoptera</taxon>
        <taxon>Endopterygota</taxon>
        <taxon>Coleoptera</taxon>
        <taxon>Polyphaga</taxon>
        <taxon>Cucujiformia</taxon>
        <taxon>Tenebrionidae</taxon>
        <taxon>Zophobas</taxon>
    </lineage>
</organism>
<comment type="caution">
    <text evidence="1">The sequence shown here is derived from an EMBL/GenBank/DDBJ whole genome shotgun (WGS) entry which is preliminary data.</text>
</comment>
<evidence type="ECO:0000313" key="2">
    <source>
        <dbReference type="Proteomes" id="UP001168821"/>
    </source>
</evidence>
<keyword evidence="2" id="KW-1185">Reference proteome</keyword>